<name>A0A1G6VMX4_NIADE</name>
<gene>
    <name evidence="1" type="ORF">SAMN04487894_11062</name>
</gene>
<dbReference type="AlphaFoldDB" id="A0A1G6VMX4"/>
<evidence type="ECO:0008006" key="3">
    <source>
        <dbReference type="Google" id="ProtNLM"/>
    </source>
</evidence>
<organism evidence="1 2">
    <name type="scientific">Niabella drilacis (strain DSM 25811 / CCM 8410 / CCUG 62505 / LMG 26954 / E90)</name>
    <dbReference type="NCBI Taxonomy" id="1285928"/>
    <lineage>
        <taxon>Bacteria</taxon>
        <taxon>Pseudomonadati</taxon>
        <taxon>Bacteroidota</taxon>
        <taxon>Chitinophagia</taxon>
        <taxon>Chitinophagales</taxon>
        <taxon>Chitinophagaceae</taxon>
        <taxon>Niabella</taxon>
    </lineage>
</organism>
<dbReference type="STRING" id="1285928.SAMN04487894_11062"/>
<proteinExistence type="predicted"/>
<dbReference type="OrthoDB" id="1163801at2"/>
<dbReference type="Proteomes" id="UP000198757">
    <property type="component" value="Unassembled WGS sequence"/>
</dbReference>
<reference evidence="2" key="1">
    <citation type="submission" date="2016-10" db="EMBL/GenBank/DDBJ databases">
        <authorList>
            <person name="Varghese N."/>
            <person name="Submissions S."/>
        </authorList>
    </citation>
    <scope>NUCLEOTIDE SEQUENCE [LARGE SCALE GENOMIC DNA]</scope>
    <source>
        <strain evidence="2">DSM 25811 / CCM 8410 / LMG 26954 / E90</strain>
    </source>
</reference>
<accession>A0A1G6VMX4</accession>
<sequence>MSLLSQLKRLIFVDCLIRKKATGTPEKFAEKNRLSRSHLMNIIKDMKDLGYPIKYSRNFQTYYYDDDEKIPEISFSKIQLLSRAELSNIGQEANNLCFSDKNIFEKC</sequence>
<evidence type="ECO:0000313" key="2">
    <source>
        <dbReference type="Proteomes" id="UP000198757"/>
    </source>
</evidence>
<dbReference type="EMBL" id="FMZO01000010">
    <property type="protein sequence ID" value="SDD54196.1"/>
    <property type="molecule type" value="Genomic_DNA"/>
</dbReference>
<evidence type="ECO:0000313" key="1">
    <source>
        <dbReference type="EMBL" id="SDD54196.1"/>
    </source>
</evidence>
<dbReference type="RefSeq" id="WP_090391425.1">
    <property type="nucleotide sequence ID" value="NZ_FMZO01000010.1"/>
</dbReference>
<protein>
    <recommendedName>
        <fullName evidence="3">HTH domain-containing protein</fullName>
    </recommendedName>
</protein>
<keyword evidence="2" id="KW-1185">Reference proteome</keyword>